<keyword evidence="3 8" id="KW-0479">Metal-binding</keyword>
<evidence type="ECO:0000256" key="5">
    <source>
        <dbReference type="ARBA" id="ARBA00022982"/>
    </source>
</evidence>
<dbReference type="InterPro" id="IPR014068">
    <property type="entry name" value="Azurin"/>
</dbReference>
<dbReference type="EMBL" id="FMZC01000001">
    <property type="protein sequence ID" value="SDC03519.1"/>
    <property type="molecule type" value="Genomic_DNA"/>
</dbReference>
<dbReference type="GO" id="GO:0009055">
    <property type="term" value="F:electron transfer activity"/>
    <property type="evidence" value="ECO:0007669"/>
    <property type="project" value="InterPro"/>
</dbReference>
<evidence type="ECO:0000256" key="1">
    <source>
        <dbReference type="ARBA" id="ARBA00004418"/>
    </source>
</evidence>
<evidence type="ECO:0000256" key="6">
    <source>
        <dbReference type="ARBA" id="ARBA00023008"/>
    </source>
</evidence>
<dbReference type="InterPro" id="IPR008972">
    <property type="entry name" value="Cupredoxin"/>
</dbReference>
<evidence type="ECO:0000313" key="11">
    <source>
        <dbReference type="Proteomes" id="UP000198781"/>
    </source>
</evidence>
<evidence type="ECO:0000256" key="3">
    <source>
        <dbReference type="ARBA" id="ARBA00022723"/>
    </source>
</evidence>
<keyword evidence="4 8" id="KW-0574">Periplasm</keyword>
<dbReference type="SUPFAM" id="SSF49503">
    <property type="entry name" value="Cupredoxins"/>
    <property type="match status" value="1"/>
</dbReference>
<reference evidence="10 11" key="1">
    <citation type="submission" date="2016-10" db="EMBL/GenBank/DDBJ databases">
        <authorList>
            <person name="de Groot N.N."/>
        </authorList>
    </citation>
    <scope>NUCLEOTIDE SEQUENCE [LARGE SCALE GENOMIC DNA]</scope>
    <source>
        <strain evidence="10 11">DSM 16619</strain>
    </source>
</reference>
<dbReference type="PANTHER" id="PTHR38439:SF2">
    <property type="entry name" value="OUTER MEMBRANE PROTEIN H.8"/>
    <property type="match status" value="1"/>
</dbReference>
<evidence type="ECO:0000256" key="7">
    <source>
        <dbReference type="ARBA" id="ARBA00023157"/>
    </source>
</evidence>
<keyword evidence="5 8" id="KW-0249">Electron transport</keyword>
<evidence type="ECO:0000313" key="10">
    <source>
        <dbReference type="EMBL" id="SDC03519.1"/>
    </source>
</evidence>
<organism evidence="10 11">
    <name type="scientific">Paracidovorax valerianellae</name>
    <dbReference type="NCBI Taxonomy" id="187868"/>
    <lineage>
        <taxon>Bacteria</taxon>
        <taxon>Pseudomonadati</taxon>
        <taxon>Pseudomonadota</taxon>
        <taxon>Betaproteobacteria</taxon>
        <taxon>Burkholderiales</taxon>
        <taxon>Comamonadaceae</taxon>
        <taxon>Paracidovorax</taxon>
    </lineage>
</organism>
<comment type="function">
    <text evidence="8">Transfers electrons from cytochrome c551 to cytochrome oxidase.</text>
</comment>
<dbReference type="PANTHER" id="PTHR38439">
    <property type="entry name" value="AURACYANIN-B"/>
    <property type="match status" value="1"/>
</dbReference>
<dbReference type="AlphaFoldDB" id="A0A1G6IAE7"/>
<dbReference type="PROSITE" id="PS00196">
    <property type="entry name" value="COPPER_BLUE"/>
    <property type="match status" value="1"/>
</dbReference>
<keyword evidence="11" id="KW-1185">Reference proteome</keyword>
<dbReference type="CDD" id="cd13922">
    <property type="entry name" value="Azurin"/>
    <property type="match status" value="1"/>
</dbReference>
<dbReference type="GO" id="GO:0042597">
    <property type="term" value="C:periplasmic space"/>
    <property type="evidence" value="ECO:0007669"/>
    <property type="project" value="UniProtKB-SubCell"/>
</dbReference>
<dbReference type="Proteomes" id="UP000198781">
    <property type="component" value="Unassembled WGS sequence"/>
</dbReference>
<keyword evidence="8" id="KW-0732">Signal</keyword>
<dbReference type="RefSeq" id="WP_092739276.1">
    <property type="nucleotide sequence ID" value="NZ_FMZC01000001.1"/>
</dbReference>
<feature type="domain" description="Blue (type 1) copper" evidence="9">
    <location>
        <begin position="26"/>
        <end position="151"/>
    </location>
</feature>
<sequence>MAIATNRLKFAALALVLASGPTWAADCTAEIEGNDAMQFNKATLAVPQSCKQFTVKLKHVGKLPKTAMGHNWVLTKAADLQPVATDGIAAGVAKNYVKDGDARVIAHTKIVGGGESDSVTFSTQALKAGESYAYFCSFPGHSALMKGTLTLAK</sequence>
<dbReference type="InterPro" id="IPR028871">
    <property type="entry name" value="BlueCu_1_BS"/>
</dbReference>
<dbReference type="FunFam" id="2.60.40.420:FF:000040">
    <property type="entry name" value="Azurin"/>
    <property type="match status" value="1"/>
</dbReference>
<gene>
    <name evidence="10" type="ORF">SAMN05192589_101117</name>
</gene>
<proteinExistence type="predicted"/>
<comment type="subcellular location">
    <subcellularLocation>
        <location evidence="1 8">Periplasm</location>
    </subcellularLocation>
</comment>
<evidence type="ECO:0000256" key="4">
    <source>
        <dbReference type="ARBA" id="ARBA00022764"/>
    </source>
</evidence>
<feature type="chain" id="PRO_5011330550" description="Azurin" evidence="8">
    <location>
        <begin position="25"/>
        <end position="153"/>
    </location>
</feature>
<dbReference type="NCBIfam" id="TIGR02695">
    <property type="entry name" value="azurin"/>
    <property type="match status" value="1"/>
</dbReference>
<feature type="signal peptide" evidence="8">
    <location>
        <begin position="1"/>
        <end position="24"/>
    </location>
</feature>
<accession>A0A1G6IAE7</accession>
<keyword evidence="2 8" id="KW-0813">Transport</keyword>
<dbReference type="OrthoDB" id="9814063at2"/>
<dbReference type="STRING" id="187868.SAMN05192589_101117"/>
<dbReference type="Gene3D" id="2.60.40.420">
    <property type="entry name" value="Cupredoxins - blue copper proteins"/>
    <property type="match status" value="1"/>
</dbReference>
<dbReference type="Pfam" id="PF00127">
    <property type="entry name" value="Copper-bind"/>
    <property type="match status" value="1"/>
</dbReference>
<evidence type="ECO:0000256" key="8">
    <source>
        <dbReference type="RuleBase" id="RU363017"/>
    </source>
</evidence>
<dbReference type="InterPro" id="IPR050845">
    <property type="entry name" value="Cu-binding_ET"/>
</dbReference>
<keyword evidence="6 8" id="KW-0186">Copper</keyword>
<name>A0A1G6IAE7_9BURK</name>
<evidence type="ECO:0000259" key="9">
    <source>
        <dbReference type="Pfam" id="PF00127"/>
    </source>
</evidence>
<keyword evidence="7" id="KW-1015">Disulfide bond</keyword>
<evidence type="ECO:0000256" key="2">
    <source>
        <dbReference type="ARBA" id="ARBA00022448"/>
    </source>
</evidence>
<dbReference type="GO" id="GO:0005507">
    <property type="term" value="F:copper ion binding"/>
    <property type="evidence" value="ECO:0007669"/>
    <property type="project" value="UniProtKB-UniRule"/>
</dbReference>
<dbReference type="InterPro" id="IPR000923">
    <property type="entry name" value="BlueCu_1"/>
</dbReference>
<protein>
    <recommendedName>
        <fullName evidence="8">Azurin</fullName>
    </recommendedName>
</protein>